<organism evidence="9">
    <name type="scientific">Daucus carota subsp. sativus</name>
    <name type="common">Carrot</name>
    <dbReference type="NCBI Taxonomy" id="79200"/>
    <lineage>
        <taxon>Eukaryota</taxon>
        <taxon>Viridiplantae</taxon>
        <taxon>Streptophyta</taxon>
        <taxon>Embryophyta</taxon>
        <taxon>Tracheophyta</taxon>
        <taxon>Spermatophyta</taxon>
        <taxon>Magnoliopsida</taxon>
        <taxon>eudicotyledons</taxon>
        <taxon>Gunneridae</taxon>
        <taxon>Pentapetalae</taxon>
        <taxon>asterids</taxon>
        <taxon>campanulids</taxon>
        <taxon>Apiales</taxon>
        <taxon>Apiaceae</taxon>
        <taxon>Apioideae</taxon>
        <taxon>Scandiceae</taxon>
        <taxon>Daucinae</taxon>
        <taxon>Daucus</taxon>
        <taxon>Daucus sect. Daucus</taxon>
    </lineage>
</organism>
<evidence type="ECO:0000256" key="8">
    <source>
        <dbReference type="SAM" id="Phobius"/>
    </source>
</evidence>
<feature type="transmembrane region" description="Helical" evidence="8">
    <location>
        <begin position="7"/>
        <end position="28"/>
    </location>
</feature>
<feature type="transmembrane region" description="Helical" evidence="8">
    <location>
        <begin position="238"/>
        <end position="257"/>
    </location>
</feature>
<feature type="transmembrane region" description="Helical" evidence="8">
    <location>
        <begin position="131"/>
        <end position="151"/>
    </location>
</feature>
<name>A0A175YF40_DAUCS</name>
<comment type="similarity">
    <text evidence="2">Belongs to the auxin efflux carrier (TC 2.A.69.1) family.</text>
</comment>
<evidence type="ECO:0000313" key="9">
    <source>
        <dbReference type="EMBL" id="KZM81798.1"/>
    </source>
</evidence>
<sequence length="354" mass="39350">MIGWNDVYKVVVAMVPLYVPLILGYGSVKWWHMFNPEQCEAINRMNCYFIYPLFMFEFTTHINPFNMNYLFVAGDVIAKCFLGLVLGGWTYFFSERYEWFVTGFSISAINNTSIVGLPLVGAMYGSLGEELVIQSALLQLIIWVMILLFMLEVRRARQSFESVSAIEVSGKDLEENIGVQVNDVRVVRPSTWAVIKIVLGKLAKNPNCHACIAGFIWALVASKWHFQMPSIIEGSITILSKAGIGTSMFCMGLFMALNEKIFACGAKATLLTMIFRFIMGPFSMGLACLALGLRGQVLRIAIVQAALPPAVISFIYAKEYGLQADVTSTAVIFGTAISLPIVIAFYAILEWIDV</sequence>
<feature type="transmembrane region" description="Helical" evidence="8">
    <location>
        <begin position="269"/>
        <end position="292"/>
    </location>
</feature>
<dbReference type="KEGG" id="dcr:108201163"/>
<keyword evidence="3" id="KW-0813">Transport</keyword>
<feature type="transmembrane region" description="Helical" evidence="8">
    <location>
        <begin position="298"/>
        <end position="317"/>
    </location>
</feature>
<accession>A0A175YF40</accession>
<proteinExistence type="inferred from homology"/>
<evidence type="ECO:0000256" key="2">
    <source>
        <dbReference type="ARBA" id="ARBA00009177"/>
    </source>
</evidence>
<evidence type="ECO:0000256" key="4">
    <source>
        <dbReference type="ARBA" id="ARBA00022692"/>
    </source>
</evidence>
<dbReference type="AlphaFoldDB" id="A0A175YF40"/>
<dbReference type="PANTHER" id="PTHR31752">
    <property type="entry name" value="AUXIN EFFLUX CARRIER COMPONENT 1B-RELATED"/>
    <property type="match status" value="1"/>
</dbReference>
<evidence type="ECO:0000256" key="1">
    <source>
        <dbReference type="ARBA" id="ARBA00004141"/>
    </source>
</evidence>
<dbReference type="EMBL" id="LNRQ01000009">
    <property type="protein sequence ID" value="KZM81798.1"/>
    <property type="molecule type" value="Genomic_DNA"/>
</dbReference>
<dbReference type="InterPro" id="IPR004776">
    <property type="entry name" value="Mem_transp_PIN-like"/>
</dbReference>
<dbReference type="OrthoDB" id="2133778at2759"/>
<protein>
    <recommendedName>
        <fullName evidence="12">Auxin efflux carrier component</fullName>
    </recommendedName>
</protein>
<evidence type="ECO:0000256" key="7">
    <source>
        <dbReference type="ARBA" id="ARBA00023294"/>
    </source>
</evidence>
<keyword evidence="7" id="KW-0927">Auxin signaling pathway</keyword>
<feature type="transmembrane region" description="Helical" evidence="8">
    <location>
        <begin position="99"/>
        <end position="125"/>
    </location>
</feature>
<dbReference type="GO" id="GO:0009734">
    <property type="term" value="P:auxin-activated signaling pathway"/>
    <property type="evidence" value="ECO:0007669"/>
    <property type="project" value="UniProtKB-KW"/>
</dbReference>
<keyword evidence="4 8" id="KW-0812">Transmembrane</keyword>
<dbReference type="GO" id="GO:0005886">
    <property type="term" value="C:plasma membrane"/>
    <property type="evidence" value="ECO:0007669"/>
    <property type="project" value="TreeGrafter"/>
</dbReference>
<keyword evidence="5 8" id="KW-1133">Transmembrane helix</keyword>
<evidence type="ECO:0000256" key="6">
    <source>
        <dbReference type="ARBA" id="ARBA00023136"/>
    </source>
</evidence>
<evidence type="ECO:0000313" key="11">
    <source>
        <dbReference type="Proteomes" id="UP000077755"/>
    </source>
</evidence>
<dbReference type="Gramene" id="KZM81798">
    <property type="protein sequence ID" value="KZM81798"/>
    <property type="gene ID" value="DCAR_029411"/>
</dbReference>
<feature type="transmembrane region" description="Helical" evidence="8">
    <location>
        <begin position="69"/>
        <end position="92"/>
    </location>
</feature>
<dbReference type="PANTHER" id="PTHR31752:SF2">
    <property type="entry name" value="AUXIN EFFLUX CARRIER COMPONENT 5"/>
    <property type="match status" value="1"/>
</dbReference>
<evidence type="ECO:0008006" key="12">
    <source>
        <dbReference type="Google" id="ProtNLM"/>
    </source>
</evidence>
<keyword evidence="11" id="KW-1185">Reference proteome</keyword>
<gene>
    <name evidence="9" type="ORF">DCAR_029411</name>
    <name evidence="10" type="ORF">DCAR_0933886</name>
</gene>
<dbReference type="GO" id="GO:0009926">
    <property type="term" value="P:auxin polar transport"/>
    <property type="evidence" value="ECO:0007669"/>
    <property type="project" value="TreeGrafter"/>
</dbReference>
<dbReference type="Pfam" id="PF03547">
    <property type="entry name" value="Mem_trans"/>
    <property type="match status" value="1"/>
</dbReference>
<dbReference type="InterPro" id="IPR051107">
    <property type="entry name" value="Auxin_Efflux_Carrier"/>
</dbReference>
<dbReference type="EMBL" id="CP093351">
    <property type="protein sequence ID" value="WOH14367.1"/>
    <property type="molecule type" value="Genomic_DNA"/>
</dbReference>
<evidence type="ECO:0000313" key="10">
    <source>
        <dbReference type="EMBL" id="WOH14367.1"/>
    </source>
</evidence>
<dbReference type="GO" id="GO:0010329">
    <property type="term" value="F:auxin efflux transmembrane transporter activity"/>
    <property type="evidence" value="ECO:0007669"/>
    <property type="project" value="TreeGrafter"/>
</dbReference>
<evidence type="ECO:0000256" key="3">
    <source>
        <dbReference type="ARBA" id="ARBA00022448"/>
    </source>
</evidence>
<feature type="transmembrane region" description="Helical" evidence="8">
    <location>
        <begin position="329"/>
        <end position="349"/>
    </location>
</feature>
<keyword evidence="6 8" id="KW-0472">Membrane</keyword>
<evidence type="ECO:0000256" key="5">
    <source>
        <dbReference type="ARBA" id="ARBA00022989"/>
    </source>
</evidence>
<dbReference type="GO" id="GO:0005783">
    <property type="term" value="C:endoplasmic reticulum"/>
    <property type="evidence" value="ECO:0007669"/>
    <property type="project" value="TreeGrafter"/>
</dbReference>
<comment type="subcellular location">
    <subcellularLocation>
        <location evidence="1">Membrane</location>
        <topology evidence="1">Multi-pass membrane protein</topology>
    </subcellularLocation>
</comment>
<reference evidence="9" key="1">
    <citation type="journal article" date="2016" name="Nat. Genet.">
        <title>A high-quality carrot genome assembly provides new insights into carotenoid accumulation and asterid genome evolution.</title>
        <authorList>
            <person name="Iorizzo M."/>
            <person name="Ellison S."/>
            <person name="Senalik D."/>
            <person name="Zeng P."/>
            <person name="Satapoomin P."/>
            <person name="Huang J."/>
            <person name="Bowman M."/>
            <person name="Iovene M."/>
            <person name="Sanseverino W."/>
            <person name="Cavagnaro P."/>
            <person name="Yildiz M."/>
            <person name="Macko-Podgorni A."/>
            <person name="Moranska E."/>
            <person name="Grzebelus E."/>
            <person name="Grzebelus D."/>
            <person name="Ashrafi H."/>
            <person name="Zheng Z."/>
            <person name="Cheng S."/>
            <person name="Spooner D."/>
            <person name="Van Deynze A."/>
            <person name="Simon P."/>
        </authorList>
    </citation>
    <scope>NUCLEOTIDE SEQUENCE [LARGE SCALE GENOMIC DNA]</scope>
    <source>
        <tissue evidence="9">Leaf</tissue>
    </source>
</reference>
<dbReference type="Proteomes" id="UP000077755">
    <property type="component" value="Chromosome 9"/>
</dbReference>
<reference evidence="10" key="2">
    <citation type="submission" date="2022-03" db="EMBL/GenBank/DDBJ databases">
        <title>Draft title - Genomic analysis of global carrot germplasm unveils the trajectory of domestication and the origin of high carotenoid orange carrot.</title>
        <authorList>
            <person name="Iorizzo M."/>
            <person name="Ellison S."/>
            <person name="Senalik D."/>
            <person name="Macko-Podgorni A."/>
            <person name="Grzebelus D."/>
            <person name="Bostan H."/>
            <person name="Rolling W."/>
            <person name="Curaba J."/>
            <person name="Simon P."/>
        </authorList>
    </citation>
    <scope>NUCLEOTIDE SEQUENCE</scope>
    <source>
        <tissue evidence="10">Leaf</tissue>
    </source>
</reference>